<dbReference type="HOGENOM" id="CLU_181377_0_0_9"/>
<dbReference type="STRING" id="768710.DesyoDRAFT_1323"/>
<dbReference type="EMBL" id="CM001441">
    <property type="protein sequence ID" value="EHQ88485.1"/>
    <property type="molecule type" value="Genomic_DNA"/>
</dbReference>
<evidence type="ECO:0000256" key="1">
    <source>
        <dbReference type="SAM" id="Phobius"/>
    </source>
</evidence>
<dbReference type="AlphaFoldDB" id="H5Y2D7"/>
<evidence type="ECO:0000313" key="3">
    <source>
        <dbReference type="Proteomes" id="UP000005104"/>
    </source>
</evidence>
<dbReference type="RefSeq" id="WP_007780931.1">
    <property type="nucleotide sequence ID" value="NZ_CM001441.1"/>
</dbReference>
<gene>
    <name evidence="2" type="ORF">DesyoDRAFT_1323</name>
</gene>
<keyword evidence="1" id="KW-0472">Membrane</keyword>
<name>H5Y2D7_9FIRM</name>
<organism evidence="2 3">
    <name type="scientific">Desulfosporosinus youngiae DSM 17734</name>
    <dbReference type="NCBI Taxonomy" id="768710"/>
    <lineage>
        <taxon>Bacteria</taxon>
        <taxon>Bacillati</taxon>
        <taxon>Bacillota</taxon>
        <taxon>Clostridia</taxon>
        <taxon>Eubacteriales</taxon>
        <taxon>Desulfitobacteriaceae</taxon>
        <taxon>Desulfosporosinus</taxon>
    </lineage>
</organism>
<evidence type="ECO:0000313" key="2">
    <source>
        <dbReference type="EMBL" id="EHQ88485.1"/>
    </source>
</evidence>
<keyword evidence="1" id="KW-0812">Transmembrane</keyword>
<dbReference type="OrthoDB" id="1799043at2"/>
<dbReference type="Proteomes" id="UP000005104">
    <property type="component" value="Chromosome"/>
</dbReference>
<protein>
    <submittedName>
        <fullName evidence="2">Uncharacterized protein</fullName>
    </submittedName>
</protein>
<sequence>MQKVTAICCFFTLLFYGMGNFKTLVIRNAVPEPITTYDYTISISMATVYFDLAILFAVIGSLFLYVKNNRKMNPYRRGNTS</sequence>
<keyword evidence="3" id="KW-1185">Reference proteome</keyword>
<feature type="transmembrane region" description="Helical" evidence="1">
    <location>
        <begin position="43"/>
        <end position="66"/>
    </location>
</feature>
<keyword evidence="1" id="KW-1133">Transmembrane helix</keyword>
<proteinExistence type="predicted"/>
<reference evidence="2 3" key="1">
    <citation type="submission" date="2011-11" db="EMBL/GenBank/DDBJ databases">
        <title>The Noncontiguous Finished genome of Desulfosporosinus youngiae DSM 17734.</title>
        <authorList>
            <consortium name="US DOE Joint Genome Institute (JGI-PGF)"/>
            <person name="Lucas S."/>
            <person name="Han J."/>
            <person name="Lapidus A."/>
            <person name="Cheng J.-F."/>
            <person name="Goodwin L."/>
            <person name="Pitluck S."/>
            <person name="Peters L."/>
            <person name="Ovchinnikova G."/>
            <person name="Lu M."/>
            <person name="Land M.L."/>
            <person name="Hauser L."/>
            <person name="Pester M."/>
            <person name="Spring S."/>
            <person name="Ollivier B."/>
            <person name="Rattei T."/>
            <person name="Klenk H.-P."/>
            <person name="Wagner M."/>
            <person name="Loy A."/>
            <person name="Woyke T.J."/>
        </authorList>
    </citation>
    <scope>NUCLEOTIDE SEQUENCE [LARGE SCALE GENOMIC DNA]</scope>
    <source>
        <strain evidence="2 3">DSM 17734</strain>
    </source>
</reference>
<accession>H5Y2D7</accession>